<gene>
    <name evidence="1" type="ORF">POCTA_138.1.T1540134</name>
</gene>
<organism evidence="1 2">
    <name type="scientific">Paramecium octaurelia</name>
    <dbReference type="NCBI Taxonomy" id="43137"/>
    <lineage>
        <taxon>Eukaryota</taxon>
        <taxon>Sar</taxon>
        <taxon>Alveolata</taxon>
        <taxon>Ciliophora</taxon>
        <taxon>Intramacronucleata</taxon>
        <taxon>Oligohymenophorea</taxon>
        <taxon>Peniculida</taxon>
        <taxon>Parameciidae</taxon>
        <taxon>Paramecium</taxon>
    </lineage>
</organism>
<proteinExistence type="predicted"/>
<dbReference type="EMBL" id="CAJJDP010000156">
    <property type="protein sequence ID" value="CAD8211559.1"/>
    <property type="molecule type" value="Genomic_DNA"/>
</dbReference>
<sequence length="51" mass="5878">MASLIRYKAITPMIKEFIVVKIANFNCKVDVQAKSIEKLKIWNDHGDTNEL</sequence>
<accession>A0A8S1YCS3</accession>
<evidence type="ECO:0000313" key="1">
    <source>
        <dbReference type="EMBL" id="CAD8211559.1"/>
    </source>
</evidence>
<evidence type="ECO:0000313" key="2">
    <source>
        <dbReference type="Proteomes" id="UP000683925"/>
    </source>
</evidence>
<reference evidence="1" key="1">
    <citation type="submission" date="2021-01" db="EMBL/GenBank/DDBJ databases">
        <authorList>
            <consortium name="Genoscope - CEA"/>
            <person name="William W."/>
        </authorList>
    </citation>
    <scope>NUCLEOTIDE SEQUENCE</scope>
</reference>
<name>A0A8S1YCS3_PAROT</name>
<protein>
    <submittedName>
        <fullName evidence="1">Uncharacterized protein</fullName>
    </submittedName>
</protein>
<dbReference type="AlphaFoldDB" id="A0A8S1YCS3"/>
<comment type="caution">
    <text evidence="1">The sequence shown here is derived from an EMBL/GenBank/DDBJ whole genome shotgun (WGS) entry which is preliminary data.</text>
</comment>
<dbReference type="Proteomes" id="UP000683925">
    <property type="component" value="Unassembled WGS sequence"/>
</dbReference>
<keyword evidence="2" id="KW-1185">Reference proteome</keyword>